<dbReference type="SMART" id="SM00355">
    <property type="entry name" value="ZnF_C2H2"/>
    <property type="match status" value="2"/>
</dbReference>
<evidence type="ECO:0000256" key="1">
    <source>
        <dbReference type="SAM" id="MobiDB-lite"/>
    </source>
</evidence>
<gene>
    <name evidence="3" type="ORF">BS47DRAFT_1402897</name>
</gene>
<evidence type="ECO:0000313" key="3">
    <source>
        <dbReference type="EMBL" id="KAF9502957.1"/>
    </source>
</evidence>
<dbReference type="EMBL" id="MU129501">
    <property type="protein sequence ID" value="KAF9502957.1"/>
    <property type="molecule type" value="Genomic_DNA"/>
</dbReference>
<feature type="domain" description="C2H2-type" evidence="2">
    <location>
        <begin position="35"/>
        <end position="55"/>
    </location>
</feature>
<comment type="caution">
    <text evidence="3">The sequence shown here is derived from an EMBL/GenBank/DDBJ whole genome shotgun (WGS) entry which is preliminary data.</text>
</comment>
<proteinExistence type="predicted"/>
<evidence type="ECO:0000259" key="2">
    <source>
        <dbReference type="SMART" id="SM00355"/>
    </source>
</evidence>
<evidence type="ECO:0000313" key="4">
    <source>
        <dbReference type="Proteomes" id="UP000886523"/>
    </source>
</evidence>
<dbReference type="AlphaFoldDB" id="A0A9P6DFQ8"/>
<keyword evidence="4" id="KW-1185">Reference proteome</keyword>
<feature type="domain" description="C2H2-type" evidence="2">
    <location>
        <begin position="237"/>
        <end position="260"/>
    </location>
</feature>
<dbReference type="InterPro" id="IPR013087">
    <property type="entry name" value="Znf_C2H2_type"/>
</dbReference>
<dbReference type="InterPro" id="IPR022698">
    <property type="entry name" value="OrsD"/>
</dbReference>
<dbReference type="Pfam" id="PF12013">
    <property type="entry name" value="OrsD"/>
    <property type="match status" value="1"/>
</dbReference>
<sequence>MVFTTKVQYGHHLKTHQETTEVPTIGTIHKQADGFHCPECSYISRNVGNFRRHIHISSLIKAARGHAKAGAAVSDHSTSHHSLKRPHSPSVPEPQPSRPRLHSPEREVIDVEMEAAHPDVAEVESDGGSEYNPDYVQEAQPHGPAIHQSHDLIRPPALAALQLGIDPEHHLVICEGHGYAVPRKDLASHFQRSPEHKGQHLPQDIEDILDANNVPEAVTRPTHLTAPIQSIPCQSGFHCITCNYATLQLNTLRNHLSKEHPGHQARDLIKTCTVQVVFGQSHLERIWAVEPYYSTIAADNHDSVQFVEHLKAMEEELEVVDVIQAPRDPRHTSLFLRRFQWLEATDGLPFRQLHGLAAKPVKKENEFVGLEQRVEGYFSKLKPVLMGMQSLVLRWINTPDEKVGINHRPFAYPQMESSTDKYQAWGLRLLCFVLRHVSSDEPILSVLLTGGQITHARAVLTALSAHQPPSDVAFDSLIHSLFDSLFFSQHREVSRHATQCPVQSFVMCSAIDKSSGNFEKCGTLVGRLSALFHVIRLVAVKSIAKKAEELDETVENPEFEVCQPFCQRWLRQSQPSPFEALQSLDHYATTVAYSERHLPVFQWDAKHKSFSIKGHTVALSKMGDMYTAMLQQAEEQIKELTGGIETHVPAHKDIVDDMTEAEPGYCFASPHNHNIQSLRYLNLLAKDNSEWVHSRMDGGGHVKAVACKGVETELDGKVATLKEILDPSTTDDQLAGEGPPAQGDLGAIVAHLEAAFEQSVVKKLIPQLVNFYKQQDVRMILWD</sequence>
<accession>A0A9P6DFQ8</accession>
<dbReference type="OrthoDB" id="3151137at2759"/>
<reference evidence="3" key="1">
    <citation type="journal article" date="2020" name="Nat. Commun.">
        <title>Large-scale genome sequencing of mycorrhizal fungi provides insights into the early evolution of symbiotic traits.</title>
        <authorList>
            <person name="Miyauchi S."/>
            <person name="Kiss E."/>
            <person name="Kuo A."/>
            <person name="Drula E."/>
            <person name="Kohler A."/>
            <person name="Sanchez-Garcia M."/>
            <person name="Morin E."/>
            <person name="Andreopoulos B."/>
            <person name="Barry K.W."/>
            <person name="Bonito G."/>
            <person name="Buee M."/>
            <person name="Carver A."/>
            <person name="Chen C."/>
            <person name="Cichocki N."/>
            <person name="Clum A."/>
            <person name="Culley D."/>
            <person name="Crous P.W."/>
            <person name="Fauchery L."/>
            <person name="Girlanda M."/>
            <person name="Hayes R.D."/>
            <person name="Keri Z."/>
            <person name="LaButti K."/>
            <person name="Lipzen A."/>
            <person name="Lombard V."/>
            <person name="Magnuson J."/>
            <person name="Maillard F."/>
            <person name="Murat C."/>
            <person name="Nolan M."/>
            <person name="Ohm R.A."/>
            <person name="Pangilinan J."/>
            <person name="Pereira M.F."/>
            <person name="Perotto S."/>
            <person name="Peter M."/>
            <person name="Pfister S."/>
            <person name="Riley R."/>
            <person name="Sitrit Y."/>
            <person name="Stielow J.B."/>
            <person name="Szollosi G."/>
            <person name="Zifcakova L."/>
            <person name="Stursova M."/>
            <person name="Spatafora J.W."/>
            <person name="Tedersoo L."/>
            <person name="Vaario L.M."/>
            <person name="Yamada A."/>
            <person name="Yan M."/>
            <person name="Wang P."/>
            <person name="Xu J."/>
            <person name="Bruns T."/>
            <person name="Baldrian P."/>
            <person name="Vilgalys R."/>
            <person name="Dunand C."/>
            <person name="Henrissat B."/>
            <person name="Grigoriev I.V."/>
            <person name="Hibbett D."/>
            <person name="Nagy L.G."/>
            <person name="Martin F.M."/>
        </authorList>
    </citation>
    <scope>NUCLEOTIDE SEQUENCE</scope>
    <source>
        <strain evidence="3">UP504</strain>
    </source>
</reference>
<feature type="region of interest" description="Disordered" evidence="1">
    <location>
        <begin position="67"/>
        <end position="102"/>
    </location>
</feature>
<dbReference type="Proteomes" id="UP000886523">
    <property type="component" value="Unassembled WGS sequence"/>
</dbReference>
<organism evidence="3 4">
    <name type="scientific">Hydnum rufescens UP504</name>
    <dbReference type="NCBI Taxonomy" id="1448309"/>
    <lineage>
        <taxon>Eukaryota</taxon>
        <taxon>Fungi</taxon>
        <taxon>Dikarya</taxon>
        <taxon>Basidiomycota</taxon>
        <taxon>Agaricomycotina</taxon>
        <taxon>Agaricomycetes</taxon>
        <taxon>Cantharellales</taxon>
        <taxon>Hydnaceae</taxon>
        <taxon>Hydnum</taxon>
    </lineage>
</organism>
<name>A0A9P6DFQ8_9AGAM</name>
<protein>
    <recommendedName>
        <fullName evidence="2">C2H2-type domain-containing protein</fullName>
    </recommendedName>
</protein>